<evidence type="ECO:0000313" key="3">
    <source>
        <dbReference type="Proteomes" id="UP001597112"/>
    </source>
</evidence>
<organism evidence="2 3">
    <name type="scientific">Ohtaekwangia kribbensis</name>
    <dbReference type="NCBI Taxonomy" id="688913"/>
    <lineage>
        <taxon>Bacteria</taxon>
        <taxon>Pseudomonadati</taxon>
        <taxon>Bacteroidota</taxon>
        <taxon>Cytophagia</taxon>
        <taxon>Cytophagales</taxon>
        <taxon>Fulvivirgaceae</taxon>
        <taxon>Ohtaekwangia</taxon>
    </lineage>
</organism>
<keyword evidence="3" id="KW-1185">Reference proteome</keyword>
<name>A0ABW3KAS3_9BACT</name>
<feature type="transmembrane region" description="Helical" evidence="1">
    <location>
        <begin position="6"/>
        <end position="24"/>
    </location>
</feature>
<feature type="transmembrane region" description="Helical" evidence="1">
    <location>
        <begin position="33"/>
        <end position="53"/>
    </location>
</feature>
<keyword evidence="1" id="KW-1133">Transmembrane helix</keyword>
<feature type="transmembrane region" description="Helical" evidence="1">
    <location>
        <begin position="195"/>
        <end position="217"/>
    </location>
</feature>
<evidence type="ECO:0000256" key="1">
    <source>
        <dbReference type="SAM" id="Phobius"/>
    </source>
</evidence>
<keyword evidence="1" id="KW-0812">Transmembrane</keyword>
<comment type="caution">
    <text evidence="2">The sequence shown here is derived from an EMBL/GenBank/DDBJ whole genome shotgun (WGS) entry which is preliminary data.</text>
</comment>
<dbReference type="EMBL" id="JBHTKA010000015">
    <property type="protein sequence ID" value="MFD1003087.1"/>
    <property type="molecule type" value="Genomic_DNA"/>
</dbReference>
<feature type="transmembrane region" description="Helical" evidence="1">
    <location>
        <begin position="154"/>
        <end position="175"/>
    </location>
</feature>
<proteinExistence type="predicted"/>
<sequence>METLPLYISILFGVTTLLTIYLFYKASRNSKVSIVLVALWLIFQSIVSLTGFYTHTDAFPPRFPLLILPPLLLIILLFVTTIGKRYIDSLDPKALTLLHAIRVPVEIVLYLLCLHKTIPEIMTFEGRNLDILSGLTAPVIHYFGFVTKRINKHIILLWNFICLGLLANIVTTAILSAPMPFQQLAFDQPNIAVLYFPFTWLPCCVVPLVLFAHLVTIRKLLLDGTTRASRVVSV</sequence>
<accession>A0ABW3KAS3</accession>
<reference evidence="3" key="1">
    <citation type="journal article" date="2019" name="Int. J. Syst. Evol. Microbiol.">
        <title>The Global Catalogue of Microorganisms (GCM) 10K type strain sequencing project: providing services to taxonomists for standard genome sequencing and annotation.</title>
        <authorList>
            <consortium name="The Broad Institute Genomics Platform"/>
            <consortium name="The Broad Institute Genome Sequencing Center for Infectious Disease"/>
            <person name="Wu L."/>
            <person name="Ma J."/>
        </authorList>
    </citation>
    <scope>NUCLEOTIDE SEQUENCE [LARGE SCALE GENOMIC DNA]</scope>
    <source>
        <strain evidence="3">CCUG 58938</strain>
    </source>
</reference>
<evidence type="ECO:0000313" key="2">
    <source>
        <dbReference type="EMBL" id="MFD1003087.1"/>
    </source>
</evidence>
<dbReference type="RefSeq" id="WP_377585241.1">
    <property type="nucleotide sequence ID" value="NZ_JBHTKA010000015.1"/>
</dbReference>
<keyword evidence="1" id="KW-0472">Membrane</keyword>
<dbReference type="Proteomes" id="UP001597112">
    <property type="component" value="Unassembled WGS sequence"/>
</dbReference>
<feature type="transmembrane region" description="Helical" evidence="1">
    <location>
        <begin position="65"/>
        <end position="82"/>
    </location>
</feature>
<gene>
    <name evidence="2" type="ORF">ACFQ21_27425</name>
</gene>
<protein>
    <submittedName>
        <fullName evidence="2">Uncharacterized protein</fullName>
    </submittedName>
</protein>